<reference evidence="2 3" key="1">
    <citation type="submission" date="2020-08" db="EMBL/GenBank/DDBJ databases">
        <title>Sequencing the genomes of 1000 actinobacteria strains.</title>
        <authorList>
            <person name="Klenk H.-P."/>
        </authorList>
    </citation>
    <scope>NUCLEOTIDE SEQUENCE [LARGE SCALE GENOMIC DNA]</scope>
    <source>
        <strain evidence="2 3">DSM 43851</strain>
    </source>
</reference>
<keyword evidence="1" id="KW-0732">Signal</keyword>
<gene>
    <name evidence="2" type="ORF">BJ998_003929</name>
</gene>
<dbReference type="SUPFAM" id="SSF89392">
    <property type="entry name" value="Prokaryotic lipoproteins and lipoprotein localization factors"/>
    <property type="match status" value="1"/>
</dbReference>
<dbReference type="Gene3D" id="2.50.20.20">
    <property type="match status" value="1"/>
</dbReference>
<protein>
    <recommendedName>
        <fullName evidence="4">Lipoprotein LprG</fullName>
    </recommendedName>
</protein>
<sequence length="252" mass="25756">MRKTVVGFAVLVTLAACGGPGAQAGGPEPAADAAQLASLAKAGADKSKTVDIDAVVNVQQNKILMTGAALLDGANTQLDLKSSADSGDSEVRVVGPAVYLSLPAEARTKAGIGTPWLKLGGDDPLSKSLSGGLAQIAQQNSPTAVLDQLAKAGKITRTWQATLNGQPVTHYALVVDETKAGVAAKLPADLAAKLPKTADVDIWLNKEQLPVQVVTTVGDLLTSTVHYTNWGTKVDVAAPPADQVTDAATLKH</sequence>
<accession>A0A7W9NI42</accession>
<dbReference type="AlphaFoldDB" id="A0A7W9NI42"/>
<feature type="signal peptide" evidence="1">
    <location>
        <begin position="1"/>
        <end position="24"/>
    </location>
</feature>
<feature type="chain" id="PRO_5031067005" description="Lipoprotein LprG" evidence="1">
    <location>
        <begin position="25"/>
        <end position="252"/>
    </location>
</feature>
<comment type="caution">
    <text evidence="2">The sequence shown here is derived from an EMBL/GenBank/DDBJ whole genome shotgun (WGS) entry which is preliminary data.</text>
</comment>
<keyword evidence="3" id="KW-1185">Reference proteome</keyword>
<evidence type="ECO:0000313" key="2">
    <source>
        <dbReference type="EMBL" id="MBB5892733.1"/>
    </source>
</evidence>
<evidence type="ECO:0008006" key="4">
    <source>
        <dbReference type="Google" id="ProtNLM"/>
    </source>
</evidence>
<organism evidence="2 3">
    <name type="scientific">Kutzneria kofuensis</name>
    <dbReference type="NCBI Taxonomy" id="103725"/>
    <lineage>
        <taxon>Bacteria</taxon>
        <taxon>Bacillati</taxon>
        <taxon>Actinomycetota</taxon>
        <taxon>Actinomycetes</taxon>
        <taxon>Pseudonocardiales</taxon>
        <taxon>Pseudonocardiaceae</taxon>
        <taxon>Kutzneria</taxon>
    </lineage>
</organism>
<dbReference type="Proteomes" id="UP000585638">
    <property type="component" value="Unassembled WGS sequence"/>
</dbReference>
<evidence type="ECO:0000313" key="3">
    <source>
        <dbReference type="Proteomes" id="UP000585638"/>
    </source>
</evidence>
<dbReference type="RefSeq" id="WP_184863661.1">
    <property type="nucleotide sequence ID" value="NZ_BAAAWY010000001.1"/>
</dbReference>
<name>A0A7W9NI42_9PSEU</name>
<proteinExistence type="predicted"/>
<dbReference type="EMBL" id="JACHIR010000001">
    <property type="protein sequence ID" value="MBB5892733.1"/>
    <property type="molecule type" value="Genomic_DNA"/>
</dbReference>
<dbReference type="PROSITE" id="PS51257">
    <property type="entry name" value="PROKAR_LIPOPROTEIN"/>
    <property type="match status" value="1"/>
</dbReference>
<evidence type="ECO:0000256" key="1">
    <source>
        <dbReference type="SAM" id="SignalP"/>
    </source>
</evidence>
<dbReference type="InterPro" id="IPR029046">
    <property type="entry name" value="LolA/LolB/LppX"/>
</dbReference>